<accession>A0A1A7ZN07</accession>
<sequence>CVSVSDVSKDICRCAQTGNSVGQLATVASCPLLSHLTIIAADVLDH</sequence>
<feature type="non-terminal residue" evidence="1">
    <location>
        <position position="46"/>
    </location>
</feature>
<name>A0A1A7ZN07_NOTFU</name>
<proteinExistence type="predicted"/>
<reference evidence="1" key="1">
    <citation type="submission" date="2016-05" db="EMBL/GenBank/DDBJ databases">
        <authorList>
            <person name="Lavstsen T."/>
            <person name="Jespersen J.S."/>
        </authorList>
    </citation>
    <scope>NUCLEOTIDE SEQUENCE</scope>
    <source>
        <tissue evidence="1">Brain</tissue>
    </source>
</reference>
<reference evidence="1" key="2">
    <citation type="submission" date="2016-06" db="EMBL/GenBank/DDBJ databases">
        <title>The genome of a short-lived fish provides insights into sex chromosome evolution and the genetic control of aging.</title>
        <authorList>
            <person name="Reichwald K."/>
            <person name="Felder M."/>
            <person name="Petzold A."/>
            <person name="Koch P."/>
            <person name="Groth M."/>
            <person name="Platzer M."/>
        </authorList>
    </citation>
    <scope>NUCLEOTIDE SEQUENCE</scope>
    <source>
        <tissue evidence="1">Brain</tissue>
    </source>
</reference>
<gene>
    <name evidence="1" type="primary">HEATR5B</name>
</gene>
<dbReference type="AlphaFoldDB" id="A0A1A7ZN07"/>
<protein>
    <submittedName>
        <fullName evidence="1">HEAT repeat containing 5B</fullName>
    </submittedName>
</protein>
<evidence type="ECO:0000313" key="1">
    <source>
        <dbReference type="EMBL" id="SBP43405.1"/>
    </source>
</evidence>
<dbReference type="EMBL" id="HADY01004920">
    <property type="protein sequence ID" value="SBP43405.1"/>
    <property type="molecule type" value="Transcribed_RNA"/>
</dbReference>
<feature type="non-terminal residue" evidence="1">
    <location>
        <position position="1"/>
    </location>
</feature>
<organism evidence="1">
    <name type="scientific">Nothobranchius furzeri</name>
    <name type="common">Turquoise killifish</name>
    <dbReference type="NCBI Taxonomy" id="105023"/>
    <lineage>
        <taxon>Eukaryota</taxon>
        <taxon>Metazoa</taxon>
        <taxon>Chordata</taxon>
        <taxon>Craniata</taxon>
        <taxon>Vertebrata</taxon>
        <taxon>Euteleostomi</taxon>
        <taxon>Actinopterygii</taxon>
        <taxon>Neopterygii</taxon>
        <taxon>Teleostei</taxon>
        <taxon>Neoteleostei</taxon>
        <taxon>Acanthomorphata</taxon>
        <taxon>Ovalentaria</taxon>
        <taxon>Atherinomorphae</taxon>
        <taxon>Cyprinodontiformes</taxon>
        <taxon>Nothobranchiidae</taxon>
        <taxon>Nothobranchius</taxon>
    </lineage>
</organism>